<feature type="transmembrane region" description="Helical" evidence="2">
    <location>
        <begin position="186"/>
        <end position="208"/>
    </location>
</feature>
<keyword evidence="2" id="KW-1133">Transmembrane helix</keyword>
<protein>
    <submittedName>
        <fullName evidence="4">Phosphatidylglycerophosphatase A</fullName>
    </submittedName>
</protein>
<feature type="compositionally biased region" description="Low complexity" evidence="1">
    <location>
        <begin position="1"/>
        <end position="13"/>
    </location>
</feature>
<keyword evidence="2" id="KW-0472">Membrane</keyword>
<name>A0A832MJY3_UNCEI</name>
<sequence length="256" mass="26666">MEQARPAGSAAGRAPERAPEPRRLARVRGRGKRGQGRERDAARRVQGGAGAALRPDRGARAGRRGRRGDRVRPRRGHGLRRAAGRDGRCGGAPRVRRGARRARVKPVVRLLATLGPAGHAPVAPATAGSAAVAALGYFIPPPALPVALVLIVAGAAAAVWIAGEAEKELGHDARPIVVDEAVGQSLALLFVPHHWAAFAAAFVLFRIFDVWKPLGAREAQALPGGLGVVADDVIAGLTSCAAFHLGWWALRAAGIP</sequence>
<keyword evidence="2" id="KW-0812">Transmembrane</keyword>
<comment type="caution">
    <text evidence="4">The sequence shown here is derived from an EMBL/GenBank/DDBJ whole genome shotgun (WGS) entry which is preliminary data.</text>
</comment>
<dbReference type="GO" id="GO:0006629">
    <property type="term" value="P:lipid metabolic process"/>
    <property type="evidence" value="ECO:0007669"/>
    <property type="project" value="InterPro"/>
</dbReference>
<reference evidence="4" key="1">
    <citation type="journal article" date="2020" name="mSystems">
        <title>Genome- and Community-Level Interaction Insights into Carbon Utilization and Element Cycling Functions of Hydrothermarchaeota in Hydrothermal Sediment.</title>
        <authorList>
            <person name="Zhou Z."/>
            <person name="Liu Y."/>
            <person name="Xu W."/>
            <person name="Pan J."/>
            <person name="Luo Z.H."/>
            <person name="Li M."/>
        </authorList>
    </citation>
    <scope>NUCLEOTIDE SEQUENCE [LARGE SCALE GENOMIC DNA]</scope>
    <source>
        <strain evidence="4">SpSt-381</strain>
    </source>
</reference>
<feature type="transmembrane region" description="Helical" evidence="2">
    <location>
        <begin position="228"/>
        <end position="250"/>
    </location>
</feature>
<dbReference type="SUPFAM" id="SSF101307">
    <property type="entry name" value="YutG-like"/>
    <property type="match status" value="1"/>
</dbReference>
<feature type="transmembrane region" description="Helical" evidence="2">
    <location>
        <begin position="110"/>
        <end position="139"/>
    </location>
</feature>
<dbReference type="EMBL" id="DSQF01000016">
    <property type="protein sequence ID" value="HGZ43295.1"/>
    <property type="molecule type" value="Genomic_DNA"/>
</dbReference>
<feature type="compositionally biased region" description="Basic residues" evidence="1">
    <location>
        <begin position="24"/>
        <end position="34"/>
    </location>
</feature>
<feature type="domain" description="YutG/PgpA" evidence="3">
    <location>
        <begin position="111"/>
        <end position="245"/>
    </location>
</feature>
<dbReference type="CDD" id="cd06971">
    <property type="entry name" value="PgpA"/>
    <property type="match status" value="1"/>
</dbReference>
<proteinExistence type="predicted"/>
<dbReference type="InterPro" id="IPR036681">
    <property type="entry name" value="PgpA-like_sf"/>
</dbReference>
<evidence type="ECO:0000256" key="1">
    <source>
        <dbReference type="SAM" id="MobiDB-lite"/>
    </source>
</evidence>
<evidence type="ECO:0000256" key="2">
    <source>
        <dbReference type="SAM" id="Phobius"/>
    </source>
</evidence>
<gene>
    <name evidence="4" type="ORF">ENR23_07700</name>
</gene>
<feature type="compositionally biased region" description="Basic residues" evidence="1">
    <location>
        <begin position="60"/>
        <end position="82"/>
    </location>
</feature>
<feature type="region of interest" description="Disordered" evidence="1">
    <location>
        <begin position="1"/>
        <end position="98"/>
    </location>
</feature>
<evidence type="ECO:0000259" key="3">
    <source>
        <dbReference type="Pfam" id="PF04608"/>
    </source>
</evidence>
<dbReference type="AlphaFoldDB" id="A0A832MJY3"/>
<dbReference type="Pfam" id="PF04608">
    <property type="entry name" value="PgpA"/>
    <property type="match status" value="1"/>
</dbReference>
<dbReference type="GO" id="GO:0008962">
    <property type="term" value="F:phosphatidylglycerophosphatase activity"/>
    <property type="evidence" value="ECO:0007669"/>
    <property type="project" value="InterPro"/>
</dbReference>
<accession>A0A832MJY3</accession>
<dbReference type="PANTHER" id="PTHR36305:SF1">
    <property type="entry name" value="PHOSPHATIDYLGLYCEROPHOSPHATASE A"/>
    <property type="match status" value="1"/>
</dbReference>
<evidence type="ECO:0000313" key="4">
    <source>
        <dbReference type="EMBL" id="HGZ43295.1"/>
    </source>
</evidence>
<dbReference type="InterPro" id="IPR007686">
    <property type="entry name" value="YutG/PgpA"/>
</dbReference>
<dbReference type="InterPro" id="IPR026037">
    <property type="entry name" value="PgpA"/>
</dbReference>
<organism evidence="4">
    <name type="scientific">Eiseniibacteriota bacterium</name>
    <dbReference type="NCBI Taxonomy" id="2212470"/>
    <lineage>
        <taxon>Bacteria</taxon>
        <taxon>Candidatus Eiseniibacteriota</taxon>
    </lineage>
</organism>
<feature type="compositionally biased region" description="Basic and acidic residues" evidence="1">
    <location>
        <begin position="14"/>
        <end position="23"/>
    </location>
</feature>
<feature type="transmembrane region" description="Helical" evidence="2">
    <location>
        <begin position="145"/>
        <end position="165"/>
    </location>
</feature>
<dbReference type="PANTHER" id="PTHR36305">
    <property type="entry name" value="PHOSPHATIDYLGLYCEROPHOSPHATASE A"/>
    <property type="match status" value="1"/>
</dbReference>